<evidence type="ECO:0000313" key="2">
    <source>
        <dbReference type="Proteomes" id="UP000037696"/>
    </source>
</evidence>
<sequence>QYKPMRELCVGWHT</sequence>
<dbReference type="Proteomes" id="UP000037696">
    <property type="component" value="Unassembled WGS sequence"/>
</dbReference>
<reference evidence="1 2" key="1">
    <citation type="submission" date="2015-08" db="EMBL/GenBank/DDBJ databases">
        <title>Genome sequencing of Penicillium nordicum.</title>
        <authorList>
            <person name="Nguyen H.D."/>
            <person name="Seifert K.A."/>
        </authorList>
    </citation>
    <scope>NUCLEOTIDE SEQUENCE [LARGE SCALE GENOMIC DNA]</scope>
    <source>
        <strain evidence="1 2">DAOMC 185683</strain>
    </source>
</reference>
<name>A0A0M9W9C4_9EURO</name>
<protein>
    <submittedName>
        <fullName evidence="1">Uncharacterized protein</fullName>
    </submittedName>
</protein>
<dbReference type="EMBL" id="LHQQ01000607">
    <property type="protein sequence ID" value="KOS36183.1"/>
    <property type="molecule type" value="Genomic_DNA"/>
</dbReference>
<organism evidence="1 2">
    <name type="scientific">Penicillium nordicum</name>
    <dbReference type="NCBI Taxonomy" id="229535"/>
    <lineage>
        <taxon>Eukaryota</taxon>
        <taxon>Fungi</taxon>
        <taxon>Dikarya</taxon>
        <taxon>Ascomycota</taxon>
        <taxon>Pezizomycotina</taxon>
        <taxon>Eurotiomycetes</taxon>
        <taxon>Eurotiomycetidae</taxon>
        <taxon>Eurotiales</taxon>
        <taxon>Aspergillaceae</taxon>
        <taxon>Penicillium</taxon>
    </lineage>
</organism>
<gene>
    <name evidence="1" type="ORF">ACN38_g13098</name>
</gene>
<proteinExistence type="predicted"/>
<comment type="caution">
    <text evidence="1">The sequence shown here is derived from an EMBL/GenBank/DDBJ whole genome shotgun (WGS) entry which is preliminary data.</text>
</comment>
<evidence type="ECO:0000313" key="1">
    <source>
        <dbReference type="EMBL" id="KOS36183.1"/>
    </source>
</evidence>
<accession>A0A0M9W9C4</accession>
<feature type="non-terminal residue" evidence="1">
    <location>
        <position position="1"/>
    </location>
</feature>
<keyword evidence="2" id="KW-1185">Reference proteome</keyword>